<feature type="domain" description="GH15-like" evidence="1">
    <location>
        <begin position="17"/>
        <end position="304"/>
    </location>
</feature>
<keyword evidence="2" id="KW-0378">Hydrolase</keyword>
<dbReference type="OrthoDB" id="3902805at2"/>
<dbReference type="RefSeq" id="WP_134493233.1">
    <property type="nucleotide sequence ID" value="NZ_SOEZ01000079.1"/>
</dbReference>
<dbReference type="GO" id="GO:0005975">
    <property type="term" value="P:carbohydrate metabolic process"/>
    <property type="evidence" value="ECO:0007669"/>
    <property type="project" value="InterPro"/>
</dbReference>
<dbReference type="InterPro" id="IPR011613">
    <property type="entry name" value="GH15-like"/>
</dbReference>
<dbReference type="PANTHER" id="PTHR31616:SF0">
    <property type="entry name" value="GLUCAN 1,4-ALPHA-GLUCOSIDASE"/>
    <property type="match status" value="1"/>
</dbReference>
<reference evidence="2 3" key="1">
    <citation type="submission" date="2019-03" db="EMBL/GenBank/DDBJ databases">
        <title>Genomics of glacier-inhabiting Cryobacterium strains.</title>
        <authorList>
            <person name="Liu Q."/>
            <person name="Xin Y.-H."/>
        </authorList>
    </citation>
    <scope>NUCLEOTIDE SEQUENCE [LARGE SCALE GENOMIC DNA]</scope>
    <source>
        <strain evidence="2 3">Sr47</strain>
    </source>
</reference>
<dbReference type="Pfam" id="PF00723">
    <property type="entry name" value="Glyco_hydro_15"/>
    <property type="match status" value="1"/>
</dbReference>
<organism evidence="2 3">
    <name type="scientific">Cryobacterium tagatosivorans</name>
    <dbReference type="NCBI Taxonomy" id="1259199"/>
    <lineage>
        <taxon>Bacteria</taxon>
        <taxon>Bacillati</taxon>
        <taxon>Actinomycetota</taxon>
        <taxon>Actinomycetes</taxon>
        <taxon>Micrococcales</taxon>
        <taxon>Microbacteriaceae</taxon>
        <taxon>Cryobacterium</taxon>
    </lineage>
</organism>
<dbReference type="Proteomes" id="UP000297866">
    <property type="component" value="Unassembled WGS sequence"/>
</dbReference>
<dbReference type="PANTHER" id="PTHR31616">
    <property type="entry name" value="TREHALASE"/>
    <property type="match status" value="1"/>
</dbReference>
<evidence type="ECO:0000259" key="1">
    <source>
        <dbReference type="Pfam" id="PF00723"/>
    </source>
</evidence>
<dbReference type="InterPro" id="IPR012341">
    <property type="entry name" value="6hp_glycosidase-like_sf"/>
</dbReference>
<evidence type="ECO:0000313" key="3">
    <source>
        <dbReference type="Proteomes" id="UP000297866"/>
    </source>
</evidence>
<name>A0A4R8UAW4_9MICO</name>
<sequence>MTEATLRPRPSEAQLIALAGSSYELILELQDASGAYPASPTFSAYKGYSWFRDGAFIADGVSSFGGVDSAGRFFDWCTGILLGRVDQVRRIVDAAAAGTPVGDVEMLPTRFTFAGEEGVDDWWDFQLDGYGTWVWAAVEHAKRHGQDLARWEAAIVLSVEYLVSSWRRPCFDWWEENSDRVHVSTLGCISAGLRAALGSGCLADPLRGAAEAADADIQALIRERGTIDGHLVKWLGSRDVDASLLAVVAPLGAIGPSTDVGLATISAVSSALNVDGGVHRYLADTFYGGGQWPLLSCMLGLAYARSGEPGAALEQLAWAAGTIGADGSMPEQVRDHLLDASRRDEWVERWGPVAQPLLWSHAMYIRLAVELDLSTLEKKQ</sequence>
<dbReference type="Gene3D" id="1.50.10.10">
    <property type="match status" value="1"/>
</dbReference>
<keyword evidence="3" id="KW-1185">Reference proteome</keyword>
<dbReference type="AlphaFoldDB" id="A0A4R8UAW4"/>
<dbReference type="SUPFAM" id="SSF48208">
    <property type="entry name" value="Six-hairpin glycosidases"/>
    <property type="match status" value="1"/>
</dbReference>
<proteinExistence type="predicted"/>
<dbReference type="InterPro" id="IPR008928">
    <property type="entry name" value="6-hairpin_glycosidase_sf"/>
</dbReference>
<dbReference type="EMBL" id="SOEZ01000079">
    <property type="protein sequence ID" value="TFB46548.1"/>
    <property type="molecule type" value="Genomic_DNA"/>
</dbReference>
<gene>
    <name evidence="2" type="ORF">E3O23_17385</name>
</gene>
<comment type="caution">
    <text evidence="2">The sequence shown here is derived from an EMBL/GenBank/DDBJ whole genome shotgun (WGS) entry which is preliminary data.</text>
</comment>
<dbReference type="GO" id="GO:0004553">
    <property type="term" value="F:hydrolase activity, hydrolyzing O-glycosyl compounds"/>
    <property type="evidence" value="ECO:0007669"/>
    <property type="project" value="TreeGrafter"/>
</dbReference>
<accession>A0A4R8UAW4</accession>
<evidence type="ECO:0000313" key="2">
    <source>
        <dbReference type="EMBL" id="TFB46548.1"/>
    </source>
</evidence>
<protein>
    <submittedName>
        <fullName evidence="2">Glycoside hydrolase family 15</fullName>
    </submittedName>
</protein>